<comment type="caution">
    <text evidence="1">The sequence shown here is derived from an EMBL/GenBank/DDBJ whole genome shotgun (WGS) entry which is preliminary data.</text>
</comment>
<dbReference type="AlphaFoldDB" id="A0A645CNX8"/>
<gene>
    <name evidence="1" type="ORF">SDC9_125595</name>
</gene>
<dbReference type="EMBL" id="VSSQ01028747">
    <property type="protein sequence ID" value="MPM78584.1"/>
    <property type="molecule type" value="Genomic_DNA"/>
</dbReference>
<organism evidence="1">
    <name type="scientific">bioreactor metagenome</name>
    <dbReference type="NCBI Taxonomy" id="1076179"/>
    <lineage>
        <taxon>unclassified sequences</taxon>
        <taxon>metagenomes</taxon>
        <taxon>ecological metagenomes</taxon>
    </lineage>
</organism>
<reference evidence="1" key="1">
    <citation type="submission" date="2019-08" db="EMBL/GenBank/DDBJ databases">
        <authorList>
            <person name="Kucharzyk K."/>
            <person name="Murdoch R.W."/>
            <person name="Higgins S."/>
            <person name="Loffler F."/>
        </authorList>
    </citation>
    <scope>NUCLEOTIDE SEQUENCE</scope>
</reference>
<accession>A0A645CNX8</accession>
<proteinExistence type="predicted"/>
<protein>
    <submittedName>
        <fullName evidence="1">Uncharacterized protein</fullName>
    </submittedName>
</protein>
<name>A0A645CNX8_9ZZZZ</name>
<sequence length="93" mass="10593">MAERITEFMTYKGHPLLRSDMVLCYGNPKERAVLTLNILTTENYKGYEIPELILVGMIDTKTGSLIKQTQQSGLFKALDIGASWLDRELKKQD</sequence>
<evidence type="ECO:0000313" key="1">
    <source>
        <dbReference type="EMBL" id="MPM78584.1"/>
    </source>
</evidence>